<dbReference type="InterPro" id="IPR000835">
    <property type="entry name" value="HTH_MarR-typ"/>
</dbReference>
<evidence type="ECO:0000313" key="3">
    <source>
        <dbReference type="Proteomes" id="UP000574761"/>
    </source>
</evidence>
<dbReference type="EMBL" id="JACIEE010000002">
    <property type="protein sequence ID" value="MBB3975955.1"/>
    <property type="molecule type" value="Genomic_DNA"/>
</dbReference>
<dbReference type="Pfam" id="PF12802">
    <property type="entry name" value="MarR_2"/>
    <property type="match status" value="1"/>
</dbReference>
<dbReference type="Proteomes" id="UP000574761">
    <property type="component" value="Unassembled WGS sequence"/>
</dbReference>
<dbReference type="SMART" id="SM00347">
    <property type="entry name" value="HTH_MARR"/>
    <property type="match status" value="1"/>
</dbReference>
<dbReference type="InterPro" id="IPR039422">
    <property type="entry name" value="MarR/SlyA-like"/>
</dbReference>
<dbReference type="PROSITE" id="PS50995">
    <property type="entry name" value="HTH_MARR_2"/>
    <property type="match status" value="1"/>
</dbReference>
<dbReference type="AlphaFoldDB" id="A0A7W6D395"/>
<protein>
    <submittedName>
        <fullName evidence="2">DNA-binding MarR family transcriptional regulator</fullName>
    </submittedName>
</protein>
<sequence length="153" mass="16905">MDETPPVSSLESHLGYWLRAVSNNVSQGFARKLEDEGVTVAEWVFMRMLFDFETVSPSELAEAMGMTRGAISKLADRLVAKDLVERRASLADKRAQTLALKPAGRARVPVLAALADGNDREFFGVLEEEERGELDRLLRKIVSKRGLAAVTTD</sequence>
<dbReference type="PANTHER" id="PTHR33164:SF43">
    <property type="entry name" value="HTH-TYPE TRANSCRIPTIONAL REPRESSOR YETL"/>
    <property type="match status" value="1"/>
</dbReference>
<dbReference type="InterPro" id="IPR036390">
    <property type="entry name" value="WH_DNA-bd_sf"/>
</dbReference>
<evidence type="ECO:0000313" key="2">
    <source>
        <dbReference type="EMBL" id="MBB3975955.1"/>
    </source>
</evidence>
<dbReference type="RefSeq" id="WP_183800321.1">
    <property type="nucleotide sequence ID" value="NZ_JACIEE010000002.1"/>
</dbReference>
<dbReference type="SUPFAM" id="SSF46785">
    <property type="entry name" value="Winged helix' DNA-binding domain"/>
    <property type="match status" value="1"/>
</dbReference>
<gene>
    <name evidence="2" type="ORF">GGQ64_001142</name>
</gene>
<organism evidence="2 3">
    <name type="scientific">Mycoplana azooxidifex</name>
    <dbReference type="NCBI Taxonomy" id="1636188"/>
    <lineage>
        <taxon>Bacteria</taxon>
        <taxon>Pseudomonadati</taxon>
        <taxon>Pseudomonadota</taxon>
        <taxon>Alphaproteobacteria</taxon>
        <taxon>Hyphomicrobiales</taxon>
        <taxon>Rhizobiaceae</taxon>
        <taxon>Mycoplana</taxon>
    </lineage>
</organism>
<accession>A0A7W6D395</accession>
<evidence type="ECO:0000259" key="1">
    <source>
        <dbReference type="PROSITE" id="PS50995"/>
    </source>
</evidence>
<dbReference type="PANTHER" id="PTHR33164">
    <property type="entry name" value="TRANSCRIPTIONAL REGULATOR, MARR FAMILY"/>
    <property type="match status" value="1"/>
</dbReference>
<keyword evidence="3" id="KW-1185">Reference proteome</keyword>
<proteinExistence type="predicted"/>
<dbReference type="GO" id="GO:0006950">
    <property type="term" value="P:response to stress"/>
    <property type="evidence" value="ECO:0007669"/>
    <property type="project" value="TreeGrafter"/>
</dbReference>
<comment type="caution">
    <text evidence="2">The sequence shown here is derived from an EMBL/GenBank/DDBJ whole genome shotgun (WGS) entry which is preliminary data.</text>
</comment>
<name>A0A7W6D395_9HYPH</name>
<reference evidence="2 3" key="1">
    <citation type="submission" date="2020-08" db="EMBL/GenBank/DDBJ databases">
        <title>Genomic Encyclopedia of Type Strains, Phase IV (KMG-IV): sequencing the most valuable type-strain genomes for metagenomic binning, comparative biology and taxonomic classification.</title>
        <authorList>
            <person name="Goeker M."/>
        </authorList>
    </citation>
    <scope>NUCLEOTIDE SEQUENCE [LARGE SCALE GENOMIC DNA]</scope>
    <source>
        <strain evidence="2 3">DSM 100211</strain>
    </source>
</reference>
<keyword evidence="2" id="KW-0238">DNA-binding</keyword>
<dbReference type="GO" id="GO:0003677">
    <property type="term" value="F:DNA binding"/>
    <property type="evidence" value="ECO:0007669"/>
    <property type="project" value="UniProtKB-KW"/>
</dbReference>
<dbReference type="InterPro" id="IPR036388">
    <property type="entry name" value="WH-like_DNA-bd_sf"/>
</dbReference>
<dbReference type="PRINTS" id="PR00598">
    <property type="entry name" value="HTHMARR"/>
</dbReference>
<dbReference type="Gene3D" id="1.10.10.10">
    <property type="entry name" value="Winged helix-like DNA-binding domain superfamily/Winged helix DNA-binding domain"/>
    <property type="match status" value="1"/>
</dbReference>
<feature type="domain" description="HTH marR-type" evidence="1">
    <location>
        <begin position="11"/>
        <end position="143"/>
    </location>
</feature>
<dbReference type="GO" id="GO:0003700">
    <property type="term" value="F:DNA-binding transcription factor activity"/>
    <property type="evidence" value="ECO:0007669"/>
    <property type="project" value="InterPro"/>
</dbReference>